<dbReference type="Gene3D" id="3.90.550.10">
    <property type="entry name" value="Spore Coat Polysaccharide Biosynthesis Protein SpsA, Chain A"/>
    <property type="match status" value="1"/>
</dbReference>
<dbReference type="GO" id="GO:0016740">
    <property type="term" value="F:transferase activity"/>
    <property type="evidence" value="ECO:0007669"/>
    <property type="project" value="UniProtKB-KW"/>
</dbReference>
<name>A0A7H9AP82_9FLAO</name>
<dbReference type="RefSeq" id="WP_179241529.1">
    <property type="nucleotide sequence ID" value="NZ_CP058595.1"/>
</dbReference>
<dbReference type="PANTHER" id="PTHR43685:SF2">
    <property type="entry name" value="GLYCOSYLTRANSFERASE 2-LIKE DOMAIN-CONTAINING PROTEIN"/>
    <property type="match status" value="1"/>
</dbReference>
<dbReference type="SUPFAM" id="SSF53448">
    <property type="entry name" value="Nucleotide-diphospho-sugar transferases"/>
    <property type="match status" value="1"/>
</dbReference>
<evidence type="ECO:0000259" key="2">
    <source>
        <dbReference type="Pfam" id="PF00535"/>
    </source>
</evidence>
<proteinExistence type="predicted"/>
<gene>
    <name evidence="3" type="ORF">HYG79_07735</name>
</gene>
<dbReference type="InterPro" id="IPR050834">
    <property type="entry name" value="Glycosyltransf_2"/>
</dbReference>
<keyword evidence="1" id="KW-1133">Transmembrane helix</keyword>
<feature type="domain" description="Glycosyltransferase 2-like" evidence="2">
    <location>
        <begin position="15"/>
        <end position="146"/>
    </location>
</feature>
<keyword evidence="1" id="KW-0472">Membrane</keyword>
<evidence type="ECO:0000313" key="4">
    <source>
        <dbReference type="Proteomes" id="UP000509302"/>
    </source>
</evidence>
<protein>
    <submittedName>
        <fullName evidence="3">Glycosyltransferase family 2 protein</fullName>
    </submittedName>
</protein>
<dbReference type="Proteomes" id="UP000509302">
    <property type="component" value="Chromosome"/>
</dbReference>
<keyword evidence="3" id="KW-0808">Transferase</keyword>
<dbReference type="KEGG" id="cagg:HYG79_07735"/>
<dbReference type="AlphaFoldDB" id="A0A7H9AP82"/>
<evidence type="ECO:0000313" key="3">
    <source>
        <dbReference type="EMBL" id="QLG45240.1"/>
    </source>
</evidence>
<dbReference type="InterPro" id="IPR001173">
    <property type="entry name" value="Glyco_trans_2-like"/>
</dbReference>
<dbReference type="EMBL" id="CP058595">
    <property type="protein sequence ID" value="QLG45240.1"/>
    <property type="molecule type" value="Genomic_DNA"/>
</dbReference>
<dbReference type="InterPro" id="IPR029044">
    <property type="entry name" value="Nucleotide-diphossugar_trans"/>
</dbReference>
<dbReference type="Pfam" id="PF00535">
    <property type="entry name" value="Glycos_transf_2"/>
    <property type="match status" value="1"/>
</dbReference>
<keyword evidence="4" id="KW-1185">Reference proteome</keyword>
<keyword evidence="1" id="KW-0812">Transmembrane</keyword>
<reference evidence="3 4" key="1">
    <citation type="journal article" date="2006" name="Int. J. Syst. Evol. Microbiol.">
        <title>Costertonia aggregata gen. nov., sp. nov., a mesophilic marine bacterium of the family Flavobacteriaceae, isolated from a mature biofilm.</title>
        <authorList>
            <person name="Kwon K.K."/>
            <person name="Lee Y.K."/>
            <person name="Lee H.K."/>
        </authorList>
    </citation>
    <scope>NUCLEOTIDE SEQUENCE [LARGE SCALE GENOMIC DNA]</scope>
    <source>
        <strain evidence="3 4">KCCM 42265</strain>
    </source>
</reference>
<organism evidence="3 4">
    <name type="scientific">Costertonia aggregata</name>
    <dbReference type="NCBI Taxonomy" id="343403"/>
    <lineage>
        <taxon>Bacteria</taxon>
        <taxon>Pseudomonadati</taxon>
        <taxon>Bacteroidota</taxon>
        <taxon>Flavobacteriia</taxon>
        <taxon>Flavobacteriales</taxon>
        <taxon>Flavobacteriaceae</taxon>
        <taxon>Costertonia</taxon>
    </lineage>
</organism>
<evidence type="ECO:0000256" key="1">
    <source>
        <dbReference type="SAM" id="Phobius"/>
    </source>
</evidence>
<feature type="transmembrane region" description="Helical" evidence="1">
    <location>
        <begin position="232"/>
        <end position="256"/>
    </location>
</feature>
<dbReference type="CDD" id="cd00761">
    <property type="entry name" value="Glyco_tranf_GTA_type"/>
    <property type="match status" value="1"/>
</dbReference>
<dbReference type="PANTHER" id="PTHR43685">
    <property type="entry name" value="GLYCOSYLTRANSFERASE"/>
    <property type="match status" value="1"/>
</dbReference>
<accession>A0A7H9AP82</accession>
<sequence>MKFSLILATFGIKKIRYIKELLQSLNDSTFNEFEVILVDQNPENDIELLFFEERYSFSKQYLKSEPGLSKARNIGLAVAKGSYIAFPDDDCIYPRDLLSQVYGFLQDNPSIDLLAIDTRDTITGNKLPYTKRAVGQFKMKKNDIFKTVTSISIFAKKYNSFFFDERLGLGAEYPSCEEFDFVTTYFKNLKNCYFTDEFFVLHPNHTDKGTSTLVNKIRRHGVGHGAYFKKHFFFVLSASLYQMVVVPIGGIIFGIFSLNKNRISIYWAYLVSRAQGFISF</sequence>